<keyword evidence="3" id="KW-1185">Reference proteome</keyword>
<gene>
    <name evidence="2" type="ORF">ABHZ06_14970</name>
</gene>
<sequence>MNAIVRKLKLYRISTVLNYCRNSWDNSAFVIKQCPSKSRFSVFVDLLYWYIFYGNDFNDYCTFTFWNKSIAERKAYISLRRNDVLRYTFSTPEVYELFLDKAKFNQRFRKYINRGWLTTVNKSWDEIVKFIIQYRDVIAKPLKDYGGHGVFRICTSSDNYKYVLDILEQKIITGEQFIIEEIITNCEKLKNLAPGSLNTIRIVTVLDREKQLHILAALLRMGNGVALTDNYHDGGMACVIDSEKSILKGDAYGMNCARYEVHPYSHIKFDGFIIPHFDECISIIKEIVYYEPDARYVGWDLAIAQNGIELLEGNIPPGEDITQIASGCGLWYKMQAWK</sequence>
<dbReference type="EMBL" id="JBDQBE010000016">
    <property type="protein sequence ID" value="MEO4939145.1"/>
    <property type="molecule type" value="Genomic_DNA"/>
</dbReference>
<dbReference type="SUPFAM" id="SSF56059">
    <property type="entry name" value="Glutathione synthetase ATP-binding domain-like"/>
    <property type="match status" value="1"/>
</dbReference>
<reference evidence="2 3" key="1">
    <citation type="submission" date="2024-05" db="EMBL/GenBank/DDBJ databases">
        <title>Human gut microbiome strain richness.</title>
        <authorList>
            <person name="Chen-Liaw A."/>
        </authorList>
    </citation>
    <scope>NUCLEOTIDE SEQUENCE [LARGE SCALE GENOMIC DNA]</scope>
    <source>
        <strain evidence="2 3">1001271st1_B1_1001271B_150615</strain>
    </source>
</reference>
<protein>
    <submittedName>
        <fullName evidence="2">Sugar-transfer associated ATP-grasp domain-containing protein</fullName>
    </submittedName>
</protein>
<accession>A0ABV0HYS3</accession>
<dbReference type="Proteomes" id="UP001491715">
    <property type="component" value="Unassembled WGS sequence"/>
</dbReference>
<name>A0ABV0HYS3_9BACE</name>
<dbReference type="InterPro" id="IPR039523">
    <property type="entry name" value="RimK-rel_E_lig_ATP-grasp"/>
</dbReference>
<evidence type="ECO:0000259" key="1">
    <source>
        <dbReference type="Pfam" id="PF14397"/>
    </source>
</evidence>
<dbReference type="Gene3D" id="3.30.1490.20">
    <property type="entry name" value="ATP-grasp fold, A domain"/>
    <property type="match status" value="1"/>
</dbReference>
<dbReference type="Pfam" id="PF14397">
    <property type="entry name" value="ATPgrasp_ST"/>
    <property type="match status" value="1"/>
</dbReference>
<evidence type="ECO:0000313" key="2">
    <source>
        <dbReference type="EMBL" id="MEO4939145.1"/>
    </source>
</evidence>
<feature type="domain" description="Alpha-L-glutamate ligase-related protein ATP-grasp" evidence="1">
    <location>
        <begin position="89"/>
        <end position="335"/>
    </location>
</feature>
<evidence type="ECO:0000313" key="3">
    <source>
        <dbReference type="Proteomes" id="UP001491715"/>
    </source>
</evidence>
<comment type="caution">
    <text evidence="2">The sequence shown here is derived from an EMBL/GenBank/DDBJ whole genome shotgun (WGS) entry which is preliminary data.</text>
</comment>
<proteinExistence type="predicted"/>
<organism evidence="2 3">
    <name type="scientific">Bacteroides humanifaecis</name>
    <dbReference type="NCBI Taxonomy" id="2792859"/>
    <lineage>
        <taxon>Bacteria</taxon>
        <taxon>Pseudomonadati</taxon>
        <taxon>Bacteroidota</taxon>
        <taxon>Bacteroidia</taxon>
        <taxon>Bacteroidales</taxon>
        <taxon>Bacteroidaceae</taxon>
        <taxon>Bacteroides</taxon>
    </lineage>
</organism>
<dbReference type="InterPro" id="IPR013815">
    <property type="entry name" value="ATP_grasp_subdomain_1"/>
</dbReference>
<dbReference type="RefSeq" id="WP_171030457.1">
    <property type="nucleotide sequence ID" value="NZ_CP084680.1"/>
</dbReference>